<sequence length="115" mass="13162">MERSSAKRQREDLGSEPVARHSEKFWFDDGSVVLQVESTQFRVHRSILAKYSSVFDDLFKVPQPEGDESGWVDGCPTVYMYGDTTEDWDSVLSFIYTPSLLSLKWPDVSKLASMM</sequence>
<dbReference type="InterPro" id="IPR000210">
    <property type="entry name" value="BTB/POZ_dom"/>
</dbReference>
<dbReference type="EMBL" id="KN817574">
    <property type="protein sequence ID" value="KJA19710.1"/>
    <property type="molecule type" value="Genomic_DNA"/>
</dbReference>
<keyword evidence="3" id="KW-1185">Reference proteome</keyword>
<proteinExistence type="predicted"/>
<evidence type="ECO:0000313" key="3">
    <source>
        <dbReference type="Proteomes" id="UP000054270"/>
    </source>
</evidence>
<dbReference type="Pfam" id="PF00651">
    <property type="entry name" value="BTB"/>
    <property type="match status" value="1"/>
</dbReference>
<dbReference type="AlphaFoldDB" id="A0A0D2PI71"/>
<dbReference type="PROSITE" id="PS50097">
    <property type="entry name" value="BTB"/>
    <property type="match status" value="1"/>
</dbReference>
<feature type="non-terminal residue" evidence="2">
    <location>
        <position position="115"/>
    </location>
</feature>
<dbReference type="OrthoDB" id="3044562at2759"/>
<feature type="domain" description="BTB" evidence="1">
    <location>
        <begin position="30"/>
        <end position="97"/>
    </location>
</feature>
<evidence type="ECO:0000313" key="2">
    <source>
        <dbReference type="EMBL" id="KJA19710.1"/>
    </source>
</evidence>
<dbReference type="Gene3D" id="3.30.710.10">
    <property type="entry name" value="Potassium Channel Kv1.1, Chain A"/>
    <property type="match status" value="1"/>
</dbReference>
<dbReference type="OMA" id="CPVVHTE"/>
<protein>
    <recommendedName>
        <fullName evidence="1">BTB domain-containing protein</fullName>
    </recommendedName>
</protein>
<gene>
    <name evidence="2" type="ORF">HYPSUDRAFT_189651</name>
</gene>
<accession>A0A0D2PI71</accession>
<dbReference type="InterPro" id="IPR011333">
    <property type="entry name" value="SKP1/BTB/POZ_sf"/>
</dbReference>
<dbReference type="Proteomes" id="UP000054270">
    <property type="component" value="Unassembled WGS sequence"/>
</dbReference>
<organism evidence="2 3">
    <name type="scientific">Hypholoma sublateritium (strain FD-334 SS-4)</name>
    <dbReference type="NCBI Taxonomy" id="945553"/>
    <lineage>
        <taxon>Eukaryota</taxon>
        <taxon>Fungi</taxon>
        <taxon>Dikarya</taxon>
        <taxon>Basidiomycota</taxon>
        <taxon>Agaricomycotina</taxon>
        <taxon>Agaricomycetes</taxon>
        <taxon>Agaricomycetidae</taxon>
        <taxon>Agaricales</taxon>
        <taxon>Agaricineae</taxon>
        <taxon>Strophariaceae</taxon>
        <taxon>Hypholoma</taxon>
    </lineage>
</organism>
<reference evidence="3" key="1">
    <citation type="submission" date="2014-04" db="EMBL/GenBank/DDBJ databases">
        <title>Evolutionary Origins and Diversification of the Mycorrhizal Mutualists.</title>
        <authorList>
            <consortium name="DOE Joint Genome Institute"/>
            <consortium name="Mycorrhizal Genomics Consortium"/>
            <person name="Kohler A."/>
            <person name="Kuo A."/>
            <person name="Nagy L.G."/>
            <person name="Floudas D."/>
            <person name="Copeland A."/>
            <person name="Barry K.W."/>
            <person name="Cichocki N."/>
            <person name="Veneault-Fourrey C."/>
            <person name="LaButti K."/>
            <person name="Lindquist E.A."/>
            <person name="Lipzen A."/>
            <person name="Lundell T."/>
            <person name="Morin E."/>
            <person name="Murat C."/>
            <person name="Riley R."/>
            <person name="Ohm R."/>
            <person name="Sun H."/>
            <person name="Tunlid A."/>
            <person name="Henrissat B."/>
            <person name="Grigoriev I.V."/>
            <person name="Hibbett D.S."/>
            <person name="Martin F."/>
        </authorList>
    </citation>
    <scope>NUCLEOTIDE SEQUENCE [LARGE SCALE GENOMIC DNA]</scope>
    <source>
        <strain evidence="3">FD-334 SS-4</strain>
    </source>
</reference>
<dbReference type="CDD" id="cd18186">
    <property type="entry name" value="BTB_POZ_ZBTB_KLHL-like"/>
    <property type="match status" value="1"/>
</dbReference>
<evidence type="ECO:0000259" key="1">
    <source>
        <dbReference type="PROSITE" id="PS50097"/>
    </source>
</evidence>
<name>A0A0D2PI71_HYPSF</name>
<dbReference type="SUPFAM" id="SSF54695">
    <property type="entry name" value="POZ domain"/>
    <property type="match status" value="1"/>
</dbReference>